<accession>A0A951UI15</accession>
<organism evidence="1 2">
    <name type="scientific">Mojavia pulchra JT2-VF2</name>
    <dbReference type="NCBI Taxonomy" id="287848"/>
    <lineage>
        <taxon>Bacteria</taxon>
        <taxon>Bacillati</taxon>
        <taxon>Cyanobacteriota</taxon>
        <taxon>Cyanophyceae</taxon>
        <taxon>Nostocales</taxon>
        <taxon>Nostocaceae</taxon>
    </lineage>
</organism>
<comment type="caution">
    <text evidence="1">The sequence shown here is derived from an EMBL/GenBank/DDBJ whole genome shotgun (WGS) entry which is preliminary data.</text>
</comment>
<gene>
    <name evidence="1" type="ORF">KME32_21435</name>
</gene>
<evidence type="ECO:0000313" key="1">
    <source>
        <dbReference type="EMBL" id="MBW4563656.1"/>
    </source>
</evidence>
<sequence>MDEFKLSVSLLTPASDLVTGDPGGKFEAVFGRAGNDNIYAYDPYTSSNPQQNIDFLFGDIFDNSVEEYEIILNIQANQQGGNPLLILQRNIPSVGKDKFILGDINQPYYTDSSFLGLDKFAVLYDFDLTQDKIQLNGKAEDYRLVDVNGLKVEGIDQPFFGKAIFSVQQGTPDLVGYVIARPEVKLDLKDGYFQYVGEKPQTKPARKKIGQLGTTGIDRSLGAATDPSGNVYITGSTTGPLQGSNKGFADAWIAKLDNQGNQLWGKQIGSSGSETSYAVVTDKDGNVYVAGDTGGNLFSSKQSESQDAWVAKYDSNGTLKWAKQLGTNVTGGNANTAFGLQVDDKGSVYLSGLAIKENQRTDIFNFPVQDDSWVAKFDSNGNQQWFTQIGNFFFDESYDLAVDKDGNSYLTGWTQGLVKESDPSRQLLKYDAWLAKVDPSGQVDWIQQFGSKNEGLEFSWAVDTDSKGNIYTTGWTTGELGTKDNKSKKSDSYDIWFSKFSPDGTQLWTKQFGSKADDGTYLSDMEIDSQDNIFLIGYTNDKLGKGTKDEAYNAWVGKFDTEGNNKWIQQFGSKNKLDYATGVTTDNAGKLYVTGFTDGLLGSNSTGANGAGVDGWVAQFDANKGKLQKFIGNSKDLISISDPGPISTVDISNNFVTDEKLPNGDNLINPAQGISVSKSTLDYGDFISSLGSIFDRNVQNSFPTALTEAVNSGQIVI</sequence>
<dbReference type="Pfam" id="PF06739">
    <property type="entry name" value="SBBP"/>
    <property type="match status" value="5"/>
</dbReference>
<dbReference type="Gene3D" id="2.120.10.30">
    <property type="entry name" value="TolB, C-terminal domain"/>
    <property type="match status" value="1"/>
</dbReference>
<reference evidence="1" key="2">
    <citation type="journal article" date="2022" name="Microbiol. Resour. Announc.">
        <title>Metagenome Sequencing to Explore Phylogenomics of Terrestrial Cyanobacteria.</title>
        <authorList>
            <person name="Ward R.D."/>
            <person name="Stajich J.E."/>
            <person name="Johansen J.R."/>
            <person name="Huntemann M."/>
            <person name="Clum A."/>
            <person name="Foster B."/>
            <person name="Foster B."/>
            <person name="Roux S."/>
            <person name="Palaniappan K."/>
            <person name="Varghese N."/>
            <person name="Mukherjee S."/>
            <person name="Reddy T.B.K."/>
            <person name="Daum C."/>
            <person name="Copeland A."/>
            <person name="Chen I.A."/>
            <person name="Ivanova N.N."/>
            <person name="Kyrpides N.C."/>
            <person name="Shapiro N."/>
            <person name="Eloe-Fadrosh E.A."/>
            <person name="Pietrasiak N."/>
        </authorList>
    </citation>
    <scope>NUCLEOTIDE SEQUENCE</scope>
    <source>
        <strain evidence="1">JT2-VF2</strain>
    </source>
</reference>
<dbReference type="PANTHER" id="PTHR35580">
    <property type="entry name" value="CELL SURFACE GLYCOPROTEIN (S-LAYER PROTEIN)-LIKE PROTEIN"/>
    <property type="match status" value="1"/>
</dbReference>
<dbReference type="InterPro" id="IPR011042">
    <property type="entry name" value="6-blade_b-propeller_TolB-like"/>
</dbReference>
<dbReference type="SUPFAM" id="SSF101898">
    <property type="entry name" value="NHL repeat"/>
    <property type="match status" value="1"/>
</dbReference>
<dbReference type="Gene3D" id="2.40.10.500">
    <property type="match status" value="1"/>
</dbReference>
<protein>
    <submittedName>
        <fullName evidence="1">SBBP repeat-containing protein</fullName>
    </submittedName>
</protein>
<evidence type="ECO:0000313" key="2">
    <source>
        <dbReference type="Proteomes" id="UP000715781"/>
    </source>
</evidence>
<dbReference type="AlphaFoldDB" id="A0A951UI15"/>
<reference evidence="1" key="1">
    <citation type="submission" date="2021-05" db="EMBL/GenBank/DDBJ databases">
        <authorList>
            <person name="Pietrasiak N."/>
            <person name="Ward R."/>
            <person name="Stajich J.E."/>
            <person name="Kurbessoian T."/>
        </authorList>
    </citation>
    <scope>NUCLEOTIDE SEQUENCE</scope>
    <source>
        <strain evidence="1">JT2-VF2</strain>
    </source>
</reference>
<dbReference type="InterPro" id="IPR010620">
    <property type="entry name" value="SBBP_repeat"/>
</dbReference>
<dbReference type="InterPro" id="IPR052918">
    <property type="entry name" value="Motility_Chemotaxis_Reg"/>
</dbReference>
<dbReference type="PANTHER" id="PTHR35580:SF1">
    <property type="entry name" value="PHYTASE-LIKE DOMAIN-CONTAINING PROTEIN"/>
    <property type="match status" value="1"/>
</dbReference>
<dbReference type="Proteomes" id="UP000715781">
    <property type="component" value="Unassembled WGS sequence"/>
</dbReference>
<proteinExistence type="predicted"/>
<dbReference type="EMBL" id="JAHHHN010000014">
    <property type="protein sequence ID" value="MBW4563656.1"/>
    <property type="molecule type" value="Genomic_DNA"/>
</dbReference>
<name>A0A951UI15_9NOST</name>